<dbReference type="OrthoDB" id="8943569at2759"/>
<organism evidence="2">
    <name type="scientific">Tetraodon nigroviridis</name>
    <name type="common">Spotted green pufferfish</name>
    <name type="synonym">Chelonodon nigroviridis</name>
    <dbReference type="NCBI Taxonomy" id="99883"/>
    <lineage>
        <taxon>Eukaryota</taxon>
        <taxon>Metazoa</taxon>
        <taxon>Chordata</taxon>
        <taxon>Craniata</taxon>
        <taxon>Vertebrata</taxon>
        <taxon>Euteleostomi</taxon>
        <taxon>Actinopterygii</taxon>
        <taxon>Neopterygii</taxon>
        <taxon>Teleostei</taxon>
        <taxon>Neoteleostei</taxon>
        <taxon>Acanthomorphata</taxon>
        <taxon>Eupercaria</taxon>
        <taxon>Tetraodontiformes</taxon>
        <taxon>Tetradontoidea</taxon>
        <taxon>Tetraodontidae</taxon>
        <taxon>Tetraodon</taxon>
    </lineage>
</organism>
<comment type="caution">
    <text evidence="2">The sequence shown here is derived from an EMBL/GenBank/DDBJ whole genome shotgun (WGS) entry which is preliminary data.</text>
</comment>
<feature type="region of interest" description="Disordered" evidence="1">
    <location>
        <begin position="1"/>
        <end position="30"/>
    </location>
</feature>
<sequence length="287" mass="31766">MGNSFQAGRYKMESDGRQKSSPTGSDGDNMSLFTNLLPPLLLAAALRLAAGAPLEGPTESPAGETSGEELETGRPEDALAVALESVLRATKRHKKEFLAEFQGEVKYEFLDRYKIPSLPAKCPYSNFGQVGRRVPRNGGPGRVPALTTGLFFGFFPSFGWISSPRTLVCAAYWKVSSSTRFSSSTWSRSTLSAGSLSEVRYYSNVLIKEVENKVKERGQVTTLSSSQQEQLLRAVDRSDTFHRRMTAHGILYNLHYFLVDCRRVIVNKRARAGRALAPVTFQQRLTT</sequence>
<proteinExistence type="predicted"/>
<feature type="region of interest" description="Disordered" evidence="1">
    <location>
        <begin position="53"/>
        <end position="75"/>
    </location>
</feature>
<dbReference type="EMBL" id="CAAE01007061">
    <property type="protein sequence ID" value="CAF89565.1"/>
    <property type="molecule type" value="Genomic_DNA"/>
</dbReference>
<name>Q4TC17_TETNG</name>
<accession>Q4TC17</accession>
<dbReference type="SUPFAM" id="SSF47266">
    <property type="entry name" value="4-helical cytokines"/>
    <property type="match status" value="1"/>
</dbReference>
<reference evidence="2" key="1">
    <citation type="journal article" date="2004" name="Nature">
        <title>Genome duplication in the teleost fish Tetraodon nigroviridis reveals the early vertebrate proto-karyotype.</title>
        <authorList>
            <person name="Jaillon O."/>
            <person name="Aury J.-M."/>
            <person name="Brunet F."/>
            <person name="Petit J.-L."/>
            <person name="Stange-Thomann N."/>
            <person name="Mauceli E."/>
            <person name="Bouneau L."/>
            <person name="Fischer C."/>
            <person name="Ozouf-Costaz C."/>
            <person name="Bernot A."/>
            <person name="Nicaud S."/>
            <person name="Jaffe D."/>
            <person name="Fisher S."/>
            <person name="Lutfalla G."/>
            <person name="Dossat C."/>
            <person name="Segurens B."/>
            <person name="Dasilva C."/>
            <person name="Salanoubat M."/>
            <person name="Levy M."/>
            <person name="Boudet N."/>
            <person name="Castellano S."/>
            <person name="Anthouard V."/>
            <person name="Jubin C."/>
            <person name="Castelli V."/>
            <person name="Katinka M."/>
            <person name="Vacherie B."/>
            <person name="Biemont C."/>
            <person name="Skalli Z."/>
            <person name="Cattolico L."/>
            <person name="Poulain J."/>
            <person name="De Berardinis V."/>
            <person name="Cruaud C."/>
            <person name="Duprat S."/>
            <person name="Brottier P."/>
            <person name="Coutanceau J.-P."/>
            <person name="Gouzy J."/>
            <person name="Parra G."/>
            <person name="Lardier G."/>
            <person name="Chapple C."/>
            <person name="McKernan K.J."/>
            <person name="McEwan P."/>
            <person name="Bosak S."/>
            <person name="Kellis M."/>
            <person name="Volff J.-N."/>
            <person name="Guigo R."/>
            <person name="Zody M.C."/>
            <person name="Mesirov J."/>
            <person name="Lindblad-Toh K."/>
            <person name="Birren B."/>
            <person name="Nusbaum C."/>
            <person name="Kahn D."/>
            <person name="Robinson-Rechavi M."/>
            <person name="Laudet V."/>
            <person name="Schachter V."/>
            <person name="Quetier F."/>
            <person name="Saurin W."/>
            <person name="Scarpelli C."/>
            <person name="Wincker P."/>
            <person name="Lander E.S."/>
            <person name="Weissenbach J."/>
            <person name="Roest Crollius H."/>
        </authorList>
    </citation>
    <scope>NUCLEOTIDE SEQUENCE [LARGE SCALE GENOMIC DNA]</scope>
</reference>
<dbReference type="AlphaFoldDB" id="Q4TC17"/>
<dbReference type="InterPro" id="IPR009079">
    <property type="entry name" value="4_helix_cytokine-like_core"/>
</dbReference>
<dbReference type="KEGG" id="tng:GSTEN00003507G001"/>
<evidence type="ECO:0000256" key="1">
    <source>
        <dbReference type="SAM" id="MobiDB-lite"/>
    </source>
</evidence>
<dbReference type="Gene3D" id="1.20.1250.10">
    <property type="match status" value="1"/>
</dbReference>
<evidence type="ECO:0000313" key="2">
    <source>
        <dbReference type="EMBL" id="CAF89565.1"/>
    </source>
</evidence>
<reference evidence="2" key="2">
    <citation type="submission" date="2004-02" db="EMBL/GenBank/DDBJ databases">
        <authorList>
            <consortium name="Genoscope"/>
            <consortium name="Whitehead Institute Centre for Genome Research"/>
        </authorList>
    </citation>
    <scope>NUCLEOTIDE SEQUENCE</scope>
</reference>
<gene>
    <name evidence="2" type="ORF">GSTENG00003507001</name>
</gene>
<feature type="compositionally biased region" description="Polar residues" evidence="1">
    <location>
        <begin position="19"/>
        <end position="30"/>
    </location>
</feature>
<protein>
    <submittedName>
        <fullName evidence="2">(spotted green pufferfish) hypothetical protein</fullName>
    </submittedName>
</protein>